<feature type="compositionally biased region" description="Basic residues" evidence="1">
    <location>
        <begin position="97"/>
        <end position="114"/>
    </location>
</feature>
<comment type="caution">
    <text evidence="2">The sequence shown here is derived from an EMBL/GenBank/DDBJ whole genome shotgun (WGS) entry which is preliminary data.</text>
</comment>
<name>A0A4C1Z8J8_EUMVA</name>
<sequence>MFTRLNFVIEPAIGRISNEVSLQQFTIKVKLLLQSTDCLITTTWPRRFVDRALDFSPLRILYSYPRGGQYTGDSSKLRVSLGGGDRLLSETQVAAGRAHKPNTRVRKVKQRPRSSRAGPGAGSHAKLPATSSYSTRSFPRFARKAASKPKLGPSRGGARAHFTAALCPCYTSPANVLLRINQMDSLQRPKSSAALYALIVLYDHLLIHSCYFTCFISTRLLNPSRAAAETTPVLDETHLRRIATNLFGFSE</sequence>
<proteinExistence type="predicted"/>
<gene>
    <name evidence="2" type="ORF">EVAR_60341_1</name>
</gene>
<feature type="region of interest" description="Disordered" evidence="1">
    <location>
        <begin position="92"/>
        <end position="133"/>
    </location>
</feature>
<evidence type="ECO:0000313" key="3">
    <source>
        <dbReference type="Proteomes" id="UP000299102"/>
    </source>
</evidence>
<dbReference type="Proteomes" id="UP000299102">
    <property type="component" value="Unassembled WGS sequence"/>
</dbReference>
<organism evidence="2 3">
    <name type="scientific">Eumeta variegata</name>
    <name type="common">Bagworm moth</name>
    <name type="synonym">Eumeta japonica</name>
    <dbReference type="NCBI Taxonomy" id="151549"/>
    <lineage>
        <taxon>Eukaryota</taxon>
        <taxon>Metazoa</taxon>
        <taxon>Ecdysozoa</taxon>
        <taxon>Arthropoda</taxon>
        <taxon>Hexapoda</taxon>
        <taxon>Insecta</taxon>
        <taxon>Pterygota</taxon>
        <taxon>Neoptera</taxon>
        <taxon>Endopterygota</taxon>
        <taxon>Lepidoptera</taxon>
        <taxon>Glossata</taxon>
        <taxon>Ditrysia</taxon>
        <taxon>Tineoidea</taxon>
        <taxon>Psychidae</taxon>
        <taxon>Oiketicinae</taxon>
        <taxon>Eumeta</taxon>
    </lineage>
</organism>
<accession>A0A4C1Z8J8</accession>
<evidence type="ECO:0000256" key="1">
    <source>
        <dbReference type="SAM" id="MobiDB-lite"/>
    </source>
</evidence>
<reference evidence="2 3" key="1">
    <citation type="journal article" date="2019" name="Commun. Biol.">
        <title>The bagworm genome reveals a unique fibroin gene that provides high tensile strength.</title>
        <authorList>
            <person name="Kono N."/>
            <person name="Nakamura H."/>
            <person name="Ohtoshi R."/>
            <person name="Tomita M."/>
            <person name="Numata K."/>
            <person name="Arakawa K."/>
        </authorList>
    </citation>
    <scope>NUCLEOTIDE SEQUENCE [LARGE SCALE GENOMIC DNA]</scope>
</reference>
<dbReference type="AlphaFoldDB" id="A0A4C1Z8J8"/>
<dbReference type="EMBL" id="BGZK01001630">
    <property type="protein sequence ID" value="GBP83642.1"/>
    <property type="molecule type" value="Genomic_DNA"/>
</dbReference>
<protein>
    <submittedName>
        <fullName evidence="2">Uncharacterized protein</fullName>
    </submittedName>
</protein>
<keyword evidence="3" id="KW-1185">Reference proteome</keyword>
<evidence type="ECO:0000313" key="2">
    <source>
        <dbReference type="EMBL" id="GBP83642.1"/>
    </source>
</evidence>